<dbReference type="InterPro" id="IPR027443">
    <property type="entry name" value="IPNS-like_sf"/>
</dbReference>
<sequence>MLRSLTPPAASRPYSEICQPHEVPQPAGSTADLVCARMDAGRLRFSSQEDRHQAFSNGVFLLHIPDDLDVGAADQFANEFYRGDASLYGGFKALTSTSFDDALLGFHRWVDQIEQFLLERRFWGSHYPVEIALIGEQMTALSQQIVCAALEFAGIPPSVWLRGSGSCSHAEGAYHLTFNHYRAQLDAVGLSSHKDDGFLTILRTTRQGLEVNRCDRWERVDATQDLFVINFGLSMEILTARCPSPVSAILHRVSKQTEDRTSFGHFSSSNFIERDQGCFTYCPEQGLQRALGKPALLQAHSREYCSHILYSGCSRDETA</sequence>
<dbReference type="SUPFAM" id="SSF51197">
    <property type="entry name" value="Clavaminate synthase-like"/>
    <property type="match status" value="1"/>
</dbReference>
<name>A0A5C5PS58_9PSED</name>
<evidence type="ECO:0000313" key="3">
    <source>
        <dbReference type="Proteomes" id="UP000317901"/>
    </source>
</evidence>
<evidence type="ECO:0000259" key="1">
    <source>
        <dbReference type="Pfam" id="PF03171"/>
    </source>
</evidence>
<accession>A0A5C5PS58</accession>
<dbReference type="Proteomes" id="UP000317901">
    <property type="component" value="Unassembled WGS sequence"/>
</dbReference>
<organism evidence="2 3">
    <name type="scientific">Pseudomonas saxonica</name>
    <dbReference type="NCBI Taxonomy" id="2600598"/>
    <lineage>
        <taxon>Bacteria</taxon>
        <taxon>Pseudomonadati</taxon>
        <taxon>Pseudomonadota</taxon>
        <taxon>Gammaproteobacteria</taxon>
        <taxon>Pseudomonadales</taxon>
        <taxon>Pseudomonadaceae</taxon>
        <taxon>Pseudomonas</taxon>
    </lineage>
</organism>
<dbReference type="Gene3D" id="2.60.120.330">
    <property type="entry name" value="B-lactam Antibiotic, Isopenicillin N Synthase, Chain"/>
    <property type="match status" value="1"/>
</dbReference>
<protein>
    <submittedName>
        <fullName evidence="2">Isopenicillin N synthase family oxygenase</fullName>
    </submittedName>
</protein>
<dbReference type="EMBL" id="VFIP01000069">
    <property type="protein sequence ID" value="TWR81669.1"/>
    <property type="molecule type" value="Genomic_DNA"/>
</dbReference>
<feature type="domain" description="Isopenicillin N synthase-like Fe(2+) 2OG dioxygenase" evidence="1">
    <location>
        <begin position="179"/>
        <end position="266"/>
    </location>
</feature>
<dbReference type="AlphaFoldDB" id="A0A5C5PS58"/>
<dbReference type="RefSeq" id="WP_146427551.1">
    <property type="nucleotide sequence ID" value="NZ_VFIP01000069.1"/>
</dbReference>
<proteinExistence type="predicted"/>
<dbReference type="Pfam" id="PF03171">
    <property type="entry name" value="2OG-FeII_Oxy"/>
    <property type="match status" value="1"/>
</dbReference>
<gene>
    <name evidence="2" type="ORF">FJD37_22140</name>
</gene>
<dbReference type="OrthoDB" id="6456709at2"/>
<dbReference type="InterPro" id="IPR044861">
    <property type="entry name" value="IPNS-like_FE2OG_OXY"/>
</dbReference>
<comment type="caution">
    <text evidence="2">The sequence shown here is derived from an EMBL/GenBank/DDBJ whole genome shotgun (WGS) entry which is preliminary data.</text>
</comment>
<dbReference type="PANTHER" id="PTHR47990">
    <property type="entry name" value="2-OXOGLUTARATE (2OG) AND FE(II)-DEPENDENT OXYGENASE SUPERFAMILY PROTEIN-RELATED"/>
    <property type="match status" value="1"/>
</dbReference>
<reference evidence="2 3" key="1">
    <citation type="submission" date="2019-06" db="EMBL/GenBank/DDBJ databases">
        <title>Pseudomonas bimorpha sp. nov. isolated from bovine raw milk and skim milk concentrate.</title>
        <authorList>
            <person name="Hofmann K."/>
            <person name="Huptas C."/>
            <person name="Doll E."/>
            <person name="Scherer S."/>
            <person name="Wenning M."/>
        </authorList>
    </citation>
    <scope>NUCLEOTIDE SEQUENCE [LARGE SCALE GENOMIC DNA]</scope>
    <source>
        <strain evidence="2 3">DSM 108990</strain>
    </source>
</reference>
<evidence type="ECO:0000313" key="2">
    <source>
        <dbReference type="EMBL" id="TWR81669.1"/>
    </source>
</evidence>
<dbReference type="InterPro" id="IPR050231">
    <property type="entry name" value="Iron_ascorbate_oxido_reductase"/>
</dbReference>